<reference evidence="2" key="1">
    <citation type="journal article" date="2013" name="Genetics">
        <title>The draft genome and transcriptome of Panagrellus redivivus are shaped by the harsh demands of a free-living lifestyle.</title>
        <authorList>
            <person name="Srinivasan J."/>
            <person name="Dillman A.R."/>
            <person name="Macchietto M.G."/>
            <person name="Heikkinen L."/>
            <person name="Lakso M."/>
            <person name="Fracchia K.M."/>
            <person name="Antoshechkin I."/>
            <person name="Mortazavi A."/>
            <person name="Wong G."/>
            <person name="Sternberg P.W."/>
        </authorList>
    </citation>
    <scope>NUCLEOTIDE SEQUENCE [LARGE SCALE GENOMIC DNA]</scope>
    <source>
        <strain evidence="2">MT8872</strain>
    </source>
</reference>
<proteinExistence type="predicted"/>
<accession>A0A7E4V260</accession>
<sequence length="139" mass="15877">MTLLLIELLLVGRLLRGGLLLTSTNNFITTKNAGSRSLSSTHYQALGRKVVHPIHLFLVAKFSDEVHRMTCRRRNLHDVPPSFKRIFAAASSDLYPSWTRALTILRASGVLRRHANAMARPSQEYYNDYYPYLYLVIVT</sequence>
<evidence type="ECO:0000256" key="1">
    <source>
        <dbReference type="SAM" id="SignalP"/>
    </source>
</evidence>
<keyword evidence="2" id="KW-1185">Reference proteome</keyword>
<feature type="chain" id="PRO_5029000822" evidence="1">
    <location>
        <begin position="18"/>
        <end position="139"/>
    </location>
</feature>
<evidence type="ECO:0000313" key="3">
    <source>
        <dbReference type="WBParaSite" id="Pan_g15653.t1"/>
    </source>
</evidence>
<evidence type="ECO:0000313" key="2">
    <source>
        <dbReference type="Proteomes" id="UP000492821"/>
    </source>
</evidence>
<dbReference type="Proteomes" id="UP000492821">
    <property type="component" value="Unassembled WGS sequence"/>
</dbReference>
<organism evidence="2 3">
    <name type="scientific">Panagrellus redivivus</name>
    <name type="common">Microworm</name>
    <dbReference type="NCBI Taxonomy" id="6233"/>
    <lineage>
        <taxon>Eukaryota</taxon>
        <taxon>Metazoa</taxon>
        <taxon>Ecdysozoa</taxon>
        <taxon>Nematoda</taxon>
        <taxon>Chromadorea</taxon>
        <taxon>Rhabditida</taxon>
        <taxon>Tylenchina</taxon>
        <taxon>Panagrolaimomorpha</taxon>
        <taxon>Panagrolaimoidea</taxon>
        <taxon>Panagrolaimidae</taxon>
        <taxon>Panagrellus</taxon>
    </lineage>
</organism>
<keyword evidence="1" id="KW-0732">Signal</keyword>
<dbReference type="AlphaFoldDB" id="A0A7E4V260"/>
<dbReference type="WBParaSite" id="Pan_g15653.t1">
    <property type="protein sequence ID" value="Pan_g15653.t1"/>
    <property type="gene ID" value="Pan_g15653"/>
</dbReference>
<name>A0A7E4V260_PANRE</name>
<reference evidence="3" key="2">
    <citation type="submission" date="2020-10" db="UniProtKB">
        <authorList>
            <consortium name="WormBaseParasite"/>
        </authorList>
    </citation>
    <scope>IDENTIFICATION</scope>
</reference>
<protein>
    <submittedName>
        <fullName evidence="3">Secreted protein</fullName>
    </submittedName>
</protein>
<feature type="signal peptide" evidence="1">
    <location>
        <begin position="1"/>
        <end position="17"/>
    </location>
</feature>